<dbReference type="InterPro" id="IPR041280">
    <property type="entry name" value="Big_10"/>
</dbReference>
<dbReference type="PANTHER" id="PTHR30582:SF2">
    <property type="entry name" value="L,D-TRANSPEPTIDASE YCIB-RELATED"/>
    <property type="match status" value="1"/>
</dbReference>
<comment type="caution">
    <text evidence="9">The sequence shown here is derived from an EMBL/GenBank/DDBJ whole genome shotgun (WGS) entry which is preliminary data.</text>
</comment>
<dbReference type="Gene3D" id="2.60.40.3780">
    <property type="match status" value="1"/>
</dbReference>
<dbReference type="UniPathway" id="UPA00219"/>
<comment type="pathway">
    <text evidence="1 7">Cell wall biogenesis; peptidoglycan biosynthesis.</text>
</comment>
<proteinExistence type="predicted"/>
<dbReference type="PANTHER" id="PTHR30582">
    <property type="entry name" value="L,D-TRANSPEPTIDASE"/>
    <property type="match status" value="1"/>
</dbReference>
<dbReference type="AlphaFoldDB" id="A0A4R1HRY3"/>
<feature type="active site" description="Nucleophile" evidence="7">
    <location>
        <position position="373"/>
    </location>
</feature>
<dbReference type="SUPFAM" id="SSF141523">
    <property type="entry name" value="L,D-transpeptidase catalytic domain-like"/>
    <property type="match status" value="1"/>
</dbReference>
<dbReference type="Proteomes" id="UP000295560">
    <property type="component" value="Unassembled WGS sequence"/>
</dbReference>
<dbReference type="RefSeq" id="WP_132431539.1">
    <property type="nucleotide sequence ID" value="NZ_SMFZ01000002.1"/>
</dbReference>
<dbReference type="GO" id="GO:0071972">
    <property type="term" value="F:peptidoglycan L,D-transpeptidase activity"/>
    <property type="evidence" value="ECO:0007669"/>
    <property type="project" value="TreeGrafter"/>
</dbReference>
<evidence type="ECO:0000256" key="7">
    <source>
        <dbReference type="PROSITE-ProRule" id="PRU01373"/>
    </source>
</evidence>
<evidence type="ECO:0000313" key="9">
    <source>
        <dbReference type="EMBL" id="TCK22579.1"/>
    </source>
</evidence>
<dbReference type="InterPro" id="IPR050979">
    <property type="entry name" value="LD-transpeptidase"/>
</dbReference>
<dbReference type="CDD" id="cd16913">
    <property type="entry name" value="YkuD_like"/>
    <property type="match status" value="1"/>
</dbReference>
<protein>
    <submittedName>
        <fullName evidence="9">L,D-transpeptidase-like protein</fullName>
    </submittedName>
</protein>
<keyword evidence="5" id="KW-0012">Acyltransferase</keyword>
<evidence type="ECO:0000256" key="4">
    <source>
        <dbReference type="ARBA" id="ARBA00022984"/>
    </source>
</evidence>
<organism evidence="9 10">
    <name type="scientific">Pseudonocardia endophytica</name>
    <dbReference type="NCBI Taxonomy" id="401976"/>
    <lineage>
        <taxon>Bacteria</taxon>
        <taxon>Bacillati</taxon>
        <taxon>Actinomycetota</taxon>
        <taxon>Actinomycetes</taxon>
        <taxon>Pseudonocardiales</taxon>
        <taxon>Pseudonocardiaceae</taxon>
        <taxon>Pseudonocardia</taxon>
    </lineage>
</organism>
<evidence type="ECO:0000256" key="3">
    <source>
        <dbReference type="ARBA" id="ARBA00022960"/>
    </source>
</evidence>
<keyword evidence="4 7" id="KW-0573">Peptidoglycan synthesis</keyword>
<dbReference type="PROSITE" id="PS52029">
    <property type="entry name" value="LD_TPASE"/>
    <property type="match status" value="1"/>
</dbReference>
<evidence type="ECO:0000259" key="8">
    <source>
        <dbReference type="PROSITE" id="PS52029"/>
    </source>
</evidence>
<reference evidence="9 10" key="1">
    <citation type="submission" date="2019-03" db="EMBL/GenBank/DDBJ databases">
        <title>Sequencing the genomes of 1000 actinobacteria strains.</title>
        <authorList>
            <person name="Klenk H.-P."/>
        </authorList>
    </citation>
    <scope>NUCLEOTIDE SEQUENCE [LARGE SCALE GENOMIC DNA]</scope>
    <source>
        <strain evidence="9 10">DSM 44969</strain>
    </source>
</reference>
<evidence type="ECO:0000313" key="10">
    <source>
        <dbReference type="Proteomes" id="UP000295560"/>
    </source>
</evidence>
<sequence length="430" mass="46243">MSRSWDSSRGRHVPRRRRSLHRRTLGRIVVLGVAVAALAAGGATAFASGSVRDVIARNLSGGGETSQQAAAQDVPPVLTVAPNPGTTDVAPRAPVRADVTSGELRDVALTSNEGKKVAGTLAPDRRSWTPSEPLGYGHQYTWSGSWIRPDGVPQPLGGGFGTVDPDRTTDARLNIDDGDQVGVAAPIIIQFDRDLSDQAKAAVERTLTVTSSKKAEGSWAWLPDTADGSRVHYRTQKYWPAGSKVTVKAPLYGVDMGDAGWGEEDLSSTFTIGRSQIVKADTQSHQIAVVRDGKEVARYDASYGKESDPNRVTRGGTHIVMAKSEKVLMSNPEYGYVNQPEYWAVRISNNGEFIHANPASVGAQGNRNVSHGCVNLSTKDARAYFDSAMFGDPVEVTNSSVPLSAQDGDIYDWAIPWNEWKGMSALAQKR</sequence>
<dbReference type="GO" id="GO:0008360">
    <property type="term" value="P:regulation of cell shape"/>
    <property type="evidence" value="ECO:0007669"/>
    <property type="project" value="UniProtKB-UniRule"/>
</dbReference>
<dbReference type="InterPro" id="IPR005490">
    <property type="entry name" value="LD_TPept_cat_dom"/>
</dbReference>
<dbReference type="GO" id="GO:0018104">
    <property type="term" value="P:peptidoglycan-protein cross-linking"/>
    <property type="evidence" value="ECO:0007669"/>
    <property type="project" value="TreeGrafter"/>
</dbReference>
<feature type="domain" description="L,D-TPase catalytic" evidence="8">
    <location>
        <begin position="276"/>
        <end position="397"/>
    </location>
</feature>
<keyword evidence="2" id="KW-0808">Transferase</keyword>
<feature type="active site" description="Proton donor/acceptor" evidence="7">
    <location>
        <position position="355"/>
    </location>
</feature>
<dbReference type="GO" id="GO:0071555">
    <property type="term" value="P:cell wall organization"/>
    <property type="evidence" value="ECO:0007669"/>
    <property type="project" value="UniProtKB-UniRule"/>
</dbReference>
<evidence type="ECO:0000256" key="6">
    <source>
        <dbReference type="ARBA" id="ARBA00023316"/>
    </source>
</evidence>
<dbReference type="EMBL" id="SMFZ01000002">
    <property type="protein sequence ID" value="TCK22579.1"/>
    <property type="molecule type" value="Genomic_DNA"/>
</dbReference>
<gene>
    <name evidence="9" type="ORF">EV378_6585</name>
</gene>
<keyword evidence="3 7" id="KW-0133">Cell shape</keyword>
<keyword evidence="10" id="KW-1185">Reference proteome</keyword>
<dbReference type="Gene3D" id="2.40.440.10">
    <property type="entry name" value="L,D-transpeptidase catalytic domain-like"/>
    <property type="match status" value="1"/>
</dbReference>
<evidence type="ECO:0000256" key="1">
    <source>
        <dbReference type="ARBA" id="ARBA00004752"/>
    </source>
</evidence>
<dbReference type="OrthoDB" id="5242354at2"/>
<dbReference type="Pfam" id="PF17964">
    <property type="entry name" value="Big_10"/>
    <property type="match status" value="1"/>
</dbReference>
<dbReference type="GO" id="GO:0005576">
    <property type="term" value="C:extracellular region"/>
    <property type="evidence" value="ECO:0007669"/>
    <property type="project" value="TreeGrafter"/>
</dbReference>
<evidence type="ECO:0000256" key="5">
    <source>
        <dbReference type="ARBA" id="ARBA00023315"/>
    </source>
</evidence>
<dbReference type="InterPro" id="IPR038063">
    <property type="entry name" value="Transpep_catalytic_dom"/>
</dbReference>
<accession>A0A4R1HRY3</accession>
<dbReference type="Gene3D" id="2.60.40.3710">
    <property type="match status" value="1"/>
</dbReference>
<name>A0A4R1HRY3_PSEEN</name>
<evidence type="ECO:0000256" key="2">
    <source>
        <dbReference type="ARBA" id="ARBA00022679"/>
    </source>
</evidence>
<keyword evidence="6 7" id="KW-0961">Cell wall biogenesis/degradation</keyword>
<dbReference type="GO" id="GO:0016746">
    <property type="term" value="F:acyltransferase activity"/>
    <property type="evidence" value="ECO:0007669"/>
    <property type="project" value="UniProtKB-KW"/>
</dbReference>
<dbReference type="CDD" id="cd13432">
    <property type="entry name" value="LDT_IgD_like_2"/>
    <property type="match status" value="1"/>
</dbReference>
<dbReference type="Pfam" id="PF03734">
    <property type="entry name" value="YkuD"/>
    <property type="match status" value="1"/>
</dbReference>